<dbReference type="InterPro" id="IPR001093">
    <property type="entry name" value="IMP_DH_GMPRt"/>
</dbReference>
<proteinExistence type="inferred from homology"/>
<feature type="domain" description="IMP dehydrogenase/GMP reductase" evidence="6">
    <location>
        <begin position="10"/>
        <end position="314"/>
    </location>
</feature>
<evidence type="ECO:0000256" key="5">
    <source>
        <dbReference type="HAMAP-Rule" id="MF_01511"/>
    </source>
</evidence>
<reference evidence="7 8" key="1">
    <citation type="submission" date="2018-12" db="EMBL/GenBank/DDBJ databases">
        <authorList>
            <person name="Meng J."/>
        </authorList>
    </citation>
    <scope>NUCLEOTIDE SEQUENCE [LARGE SCALE GENOMIC DNA]</scope>
    <source>
        <strain evidence="7 8">HT111-2</strain>
    </source>
</reference>
<dbReference type="RefSeq" id="WP_103662500.1">
    <property type="nucleotide sequence ID" value="NZ_ML136901.1"/>
</dbReference>
<sequence length="330" mass="36682">MSNYFSMEAFDYDDIQLVPNKGIIKSRRDADTSVMFGNRAFKIPVVPANMASVIDEKLAVWLARNGYYYVMHRFEPEKRIPFIKMMHDKGVFASISVGIKDSEYHFIDQLAKEDLHPEYITIDVAHGYSVFVIKMIHYIKDKLPDSFLTVGNVATPEAVRELENEGADATKVGVGPGKACITKLKTGFGTGGWQLAALRMCSKVARKPLIADGGIRHNGDIAKSVRFGANMVMIGSMLAGHEESPGNVIKIDGKTYKQYWGSASEVQKGAYRNVEGKQMLVPYRGSIKDTLQEMQEDLQSAISYAGGRDLNAIKLVDYVIVKNTIMDGDY</sequence>
<dbReference type="Pfam" id="PF00478">
    <property type="entry name" value="IMPDH"/>
    <property type="match status" value="1"/>
</dbReference>
<dbReference type="Proteomes" id="UP000288291">
    <property type="component" value="Unassembled WGS sequence"/>
</dbReference>
<dbReference type="EC" id="1.7.1.7" evidence="5"/>
<evidence type="ECO:0000256" key="2">
    <source>
        <dbReference type="ARBA" id="ARBA00023002"/>
    </source>
</evidence>
<dbReference type="NCBIfam" id="TIGR01306">
    <property type="entry name" value="GMP_reduct_2"/>
    <property type="match status" value="1"/>
</dbReference>
<dbReference type="Gene3D" id="3.20.20.70">
    <property type="entry name" value="Aldolase class I"/>
    <property type="match status" value="1"/>
</dbReference>
<dbReference type="PANTHER" id="PTHR43170">
    <property type="entry name" value="GMP REDUCTASE"/>
    <property type="match status" value="1"/>
</dbReference>
<evidence type="ECO:0000256" key="3">
    <source>
        <dbReference type="ARBA" id="ARBA00037691"/>
    </source>
</evidence>
<dbReference type="GO" id="GO:0005829">
    <property type="term" value="C:cytosol"/>
    <property type="evidence" value="ECO:0007669"/>
    <property type="project" value="TreeGrafter"/>
</dbReference>
<feature type="binding site" evidence="5">
    <location>
        <begin position="209"/>
        <end position="232"/>
    </location>
    <ligand>
        <name>NADP(+)</name>
        <dbReference type="ChEBI" id="CHEBI:58349"/>
    </ligand>
</feature>
<gene>
    <name evidence="5" type="primary">guaC</name>
    <name evidence="7" type="ORF">EJK17_09685</name>
</gene>
<dbReference type="NCBIfam" id="NF003966">
    <property type="entry name" value="PRK05458.1"/>
    <property type="match status" value="1"/>
</dbReference>
<evidence type="ECO:0000256" key="1">
    <source>
        <dbReference type="ARBA" id="ARBA00022857"/>
    </source>
</evidence>
<comment type="similarity">
    <text evidence="5">Belongs to the IMPDH/GMPR family. GuaC type 2 subfamily.</text>
</comment>
<dbReference type="GO" id="GO:1902560">
    <property type="term" value="C:GMP reductase complex"/>
    <property type="evidence" value="ECO:0007669"/>
    <property type="project" value="InterPro"/>
</dbReference>
<feature type="active site" description="Thioimidate intermediate" evidence="5">
    <location>
        <position position="180"/>
    </location>
</feature>
<dbReference type="InterPro" id="IPR050139">
    <property type="entry name" value="GMP_reductase"/>
</dbReference>
<keyword evidence="1 5" id="KW-0521">NADP</keyword>
<keyword evidence="2 5" id="KW-0560">Oxidoreductase</keyword>
<dbReference type="InterPro" id="IPR013785">
    <property type="entry name" value="Aldolase_TIM"/>
</dbReference>
<accession>A0A437ST15</accession>
<evidence type="ECO:0000313" key="7">
    <source>
        <dbReference type="EMBL" id="RVU70045.1"/>
    </source>
</evidence>
<dbReference type="GO" id="GO:0016616">
    <property type="term" value="F:oxidoreductase activity, acting on the CH-OH group of donors, NAD or NADP as acceptor"/>
    <property type="evidence" value="ECO:0007669"/>
    <property type="project" value="UniProtKB-ARBA"/>
</dbReference>
<dbReference type="PIRSF" id="PIRSF036500">
    <property type="entry name" value="GMP_red_Firmic"/>
    <property type="match status" value="1"/>
</dbReference>
<comment type="caution">
    <text evidence="7">The sequence shown here is derived from an EMBL/GenBank/DDBJ whole genome shotgun (WGS) entry which is preliminary data.</text>
</comment>
<evidence type="ECO:0000259" key="6">
    <source>
        <dbReference type="Pfam" id="PF00478"/>
    </source>
</evidence>
<dbReference type="FunFam" id="3.20.20.70:FF:000424">
    <property type="entry name" value="Inosine-5'-monophosphate dehydrogenase 2"/>
    <property type="match status" value="1"/>
</dbReference>
<dbReference type="GO" id="GO:0003920">
    <property type="term" value="F:GMP reductase activity"/>
    <property type="evidence" value="ECO:0007669"/>
    <property type="project" value="UniProtKB-UniRule"/>
</dbReference>
<dbReference type="InterPro" id="IPR005994">
    <property type="entry name" value="GuaC_type_2"/>
</dbReference>
<comment type="function">
    <text evidence="3 5">Catalyzes the irreversible NADPH-dependent deamination of GMP to IMP. It functions in the conversion of nucleobase, nucleoside and nucleotide derivatives of G to A nucleotides, and in maintaining the intracellular balance of A and G nucleotides.</text>
</comment>
<evidence type="ECO:0000313" key="8">
    <source>
        <dbReference type="Proteomes" id="UP000288291"/>
    </source>
</evidence>
<dbReference type="EMBL" id="RXIA01000033">
    <property type="protein sequence ID" value="RVU70045.1"/>
    <property type="molecule type" value="Genomic_DNA"/>
</dbReference>
<dbReference type="AlphaFoldDB" id="A0A437ST15"/>
<organism evidence="7 8">
    <name type="scientific">Lactobacillus xujianguonis</name>
    <dbReference type="NCBI Taxonomy" id="2495899"/>
    <lineage>
        <taxon>Bacteria</taxon>
        <taxon>Bacillati</taxon>
        <taxon>Bacillota</taxon>
        <taxon>Bacilli</taxon>
        <taxon>Lactobacillales</taxon>
        <taxon>Lactobacillaceae</taxon>
        <taxon>Lactobacillus</taxon>
    </lineage>
</organism>
<keyword evidence="8" id="KW-1185">Reference proteome</keyword>
<evidence type="ECO:0000256" key="4">
    <source>
        <dbReference type="ARBA" id="ARBA00048616"/>
    </source>
</evidence>
<dbReference type="CDD" id="cd00381">
    <property type="entry name" value="IMPDH"/>
    <property type="match status" value="1"/>
</dbReference>
<dbReference type="PANTHER" id="PTHR43170:SF5">
    <property type="entry name" value="GMP REDUCTASE"/>
    <property type="match status" value="1"/>
</dbReference>
<dbReference type="SMART" id="SM01240">
    <property type="entry name" value="IMPDH"/>
    <property type="match status" value="1"/>
</dbReference>
<protein>
    <recommendedName>
        <fullName evidence="5">GMP reductase</fullName>
        <ecNumber evidence="5">1.7.1.7</ecNumber>
    </recommendedName>
    <alternativeName>
        <fullName evidence="5">Guanosine 5'-monophosphate oxidoreductase</fullName>
        <shortName evidence="5">Guanosine monophosphate reductase</shortName>
    </alternativeName>
</protein>
<comment type="catalytic activity">
    <reaction evidence="4 5">
        <text>IMP + NH4(+) + NADP(+) = GMP + NADPH + 2 H(+)</text>
        <dbReference type="Rhea" id="RHEA:17185"/>
        <dbReference type="ChEBI" id="CHEBI:15378"/>
        <dbReference type="ChEBI" id="CHEBI:28938"/>
        <dbReference type="ChEBI" id="CHEBI:57783"/>
        <dbReference type="ChEBI" id="CHEBI:58053"/>
        <dbReference type="ChEBI" id="CHEBI:58115"/>
        <dbReference type="ChEBI" id="CHEBI:58349"/>
        <dbReference type="EC" id="1.7.1.7"/>
    </reaction>
</comment>
<dbReference type="HAMAP" id="MF_01511">
    <property type="entry name" value="GMP_reduct_type2"/>
    <property type="match status" value="1"/>
</dbReference>
<dbReference type="SUPFAM" id="SSF51412">
    <property type="entry name" value="Inosine monophosphate dehydrogenase (IMPDH)"/>
    <property type="match status" value="1"/>
</dbReference>
<dbReference type="GO" id="GO:0006163">
    <property type="term" value="P:purine nucleotide metabolic process"/>
    <property type="evidence" value="ECO:0007669"/>
    <property type="project" value="UniProtKB-UniRule"/>
</dbReference>
<dbReference type="PROSITE" id="PS00487">
    <property type="entry name" value="IMP_DH_GMP_RED"/>
    <property type="match status" value="1"/>
</dbReference>
<dbReference type="InterPro" id="IPR015875">
    <property type="entry name" value="IMP_DH/GMP_Rdtase_CS"/>
</dbReference>
<name>A0A437ST15_9LACO</name>